<gene>
    <name evidence="1" type="ORF">ymoll0001_21530</name>
</gene>
<dbReference type="EMBL" id="AALD02000007">
    <property type="protein sequence ID" value="EEQ11579.1"/>
    <property type="molecule type" value="Genomic_DNA"/>
</dbReference>
<organism evidence="1 2">
    <name type="scientific">Yersinia mollaretii (strain ATCC 43969 / DSM 18520 / CIP 103324 / CNY 7263 / WAIP 204)</name>
    <dbReference type="NCBI Taxonomy" id="349967"/>
    <lineage>
        <taxon>Bacteria</taxon>
        <taxon>Pseudomonadati</taxon>
        <taxon>Pseudomonadota</taxon>
        <taxon>Gammaproteobacteria</taxon>
        <taxon>Enterobacterales</taxon>
        <taxon>Yersiniaceae</taxon>
        <taxon>Yersinia</taxon>
    </lineage>
</organism>
<proteinExistence type="predicted"/>
<reference evidence="1" key="1">
    <citation type="submission" date="2008-12" db="EMBL/GenBank/DDBJ databases">
        <title>Annotation of the Yersinia mollaretii ATCC 43969 genome.</title>
        <authorList>
            <person name="Read T.D."/>
            <person name="Akmal A."/>
            <person name="Bishop-Lilly K."/>
            <person name="Chen P.E."/>
            <person name="Cook C."/>
            <person name="Kiley M.P."/>
            <person name="Lentz S."/>
            <person name="Mateczun A."/>
            <person name="Nagarajan N."/>
            <person name="Nolan N."/>
            <person name="Osborne B.I."/>
            <person name="Pop M."/>
            <person name="Sozhamannan S."/>
            <person name="Stewart A.C."/>
            <person name="Sulakvelidze A."/>
            <person name="Thomason B."/>
            <person name="Willner K."/>
            <person name="Zwick M.E."/>
        </authorList>
    </citation>
    <scope>NUCLEOTIDE SEQUENCE [LARGE SCALE GENOMIC DNA]</scope>
    <source>
        <strain evidence="1">ATCC 43969</strain>
    </source>
</reference>
<sequence>MINFGDDELAKQTNISPKVKFMPVIGCHAREIADFWLILSLGSWQQR</sequence>
<dbReference type="Proteomes" id="UP000003027">
    <property type="component" value="Unassembled WGS sequence"/>
</dbReference>
<evidence type="ECO:0000313" key="1">
    <source>
        <dbReference type="EMBL" id="EEQ11579.1"/>
    </source>
</evidence>
<name>A0ABP2EHN0_YERMW</name>
<accession>A0ABP2EHN0</accession>
<protein>
    <submittedName>
        <fullName evidence="1">Uncharacterized protein</fullName>
    </submittedName>
</protein>
<keyword evidence="2" id="KW-1185">Reference proteome</keyword>
<evidence type="ECO:0000313" key="2">
    <source>
        <dbReference type="Proteomes" id="UP000003027"/>
    </source>
</evidence>
<comment type="caution">
    <text evidence="1">The sequence shown here is derived from an EMBL/GenBank/DDBJ whole genome shotgun (WGS) entry which is preliminary data.</text>
</comment>